<feature type="compositionally biased region" description="Low complexity" evidence="1">
    <location>
        <begin position="165"/>
        <end position="175"/>
    </location>
</feature>
<gene>
    <name evidence="2" type="ORF">M408DRAFT_272690</name>
</gene>
<dbReference type="EMBL" id="KN824283">
    <property type="protein sequence ID" value="KIM30920.1"/>
    <property type="molecule type" value="Genomic_DNA"/>
</dbReference>
<reference evidence="3" key="2">
    <citation type="submission" date="2015-01" db="EMBL/GenBank/DDBJ databases">
        <title>Evolutionary Origins and Diversification of the Mycorrhizal Mutualists.</title>
        <authorList>
            <consortium name="DOE Joint Genome Institute"/>
            <consortium name="Mycorrhizal Genomics Consortium"/>
            <person name="Kohler A."/>
            <person name="Kuo A."/>
            <person name="Nagy L.G."/>
            <person name="Floudas D."/>
            <person name="Copeland A."/>
            <person name="Barry K.W."/>
            <person name="Cichocki N."/>
            <person name="Veneault-Fourrey C."/>
            <person name="LaButti K."/>
            <person name="Lindquist E.A."/>
            <person name="Lipzen A."/>
            <person name="Lundell T."/>
            <person name="Morin E."/>
            <person name="Murat C."/>
            <person name="Riley R."/>
            <person name="Ohm R."/>
            <person name="Sun H."/>
            <person name="Tunlid A."/>
            <person name="Henrissat B."/>
            <person name="Grigoriev I.V."/>
            <person name="Hibbett D.S."/>
            <person name="Martin F."/>
        </authorList>
    </citation>
    <scope>NUCLEOTIDE SEQUENCE [LARGE SCALE GENOMIC DNA]</scope>
    <source>
        <strain evidence="3">MAFF 305830</strain>
    </source>
</reference>
<evidence type="ECO:0000313" key="2">
    <source>
        <dbReference type="EMBL" id="KIM30920.1"/>
    </source>
</evidence>
<organism evidence="2 3">
    <name type="scientific">Serendipita vermifera MAFF 305830</name>
    <dbReference type="NCBI Taxonomy" id="933852"/>
    <lineage>
        <taxon>Eukaryota</taxon>
        <taxon>Fungi</taxon>
        <taxon>Dikarya</taxon>
        <taxon>Basidiomycota</taxon>
        <taxon>Agaricomycotina</taxon>
        <taxon>Agaricomycetes</taxon>
        <taxon>Sebacinales</taxon>
        <taxon>Serendipitaceae</taxon>
        <taxon>Serendipita</taxon>
    </lineage>
</organism>
<reference evidence="2 3" key="1">
    <citation type="submission" date="2014-04" db="EMBL/GenBank/DDBJ databases">
        <authorList>
            <consortium name="DOE Joint Genome Institute"/>
            <person name="Kuo A."/>
            <person name="Zuccaro A."/>
            <person name="Kohler A."/>
            <person name="Nagy L.G."/>
            <person name="Floudas D."/>
            <person name="Copeland A."/>
            <person name="Barry K.W."/>
            <person name="Cichocki N."/>
            <person name="Veneault-Fourrey C."/>
            <person name="LaButti K."/>
            <person name="Lindquist E.A."/>
            <person name="Lipzen A."/>
            <person name="Lundell T."/>
            <person name="Morin E."/>
            <person name="Murat C."/>
            <person name="Sun H."/>
            <person name="Tunlid A."/>
            <person name="Henrissat B."/>
            <person name="Grigoriev I.V."/>
            <person name="Hibbett D.S."/>
            <person name="Martin F."/>
            <person name="Nordberg H.P."/>
            <person name="Cantor M.N."/>
            <person name="Hua S.X."/>
        </authorList>
    </citation>
    <scope>NUCLEOTIDE SEQUENCE [LARGE SCALE GENOMIC DNA]</scope>
    <source>
        <strain evidence="2 3">MAFF 305830</strain>
    </source>
</reference>
<dbReference type="HOGENOM" id="CLU_716036_0_0_1"/>
<feature type="region of interest" description="Disordered" evidence="1">
    <location>
        <begin position="266"/>
        <end position="297"/>
    </location>
</feature>
<feature type="compositionally biased region" description="Acidic residues" evidence="1">
    <location>
        <begin position="272"/>
        <end position="297"/>
    </location>
</feature>
<evidence type="ECO:0000256" key="1">
    <source>
        <dbReference type="SAM" id="MobiDB-lite"/>
    </source>
</evidence>
<sequence length="386" mass="42231">MLPLGIHNPRLHRTWLLNLEILPLPPGLLYRRTKQPTSTLHNNSRFSRSFRTRPSSSFNTSSISLSLAHRSPVPKSFAIMFNSGTPAWMSSVSRRKLQSTASPDADKLLRRVLLRNSISRIDLALAEGTSLPQSNNAVTITNGLATLSSPQHPIQVQADHDPEGASASPSSTPPTRLDEDEFVFPDATSLNTPRVYSTADADAEARWLDSLLEDMSDDEDETSVHDDVEEVEEEGEDDYYLESLAWLLDEPQPSTARDSHILQLAPSFDSPLPDESDDDLSTTPDMDEDVEGESEADSVEWLLTPGQRSMTSMLGRSITASTLNQLVASGDDVAPLPLPSITEGAVFEADVRPAIHEDEPQLYRYSPAPGERPIATSTTALNSSAC</sequence>
<protein>
    <submittedName>
        <fullName evidence="2">Uncharacterized protein</fullName>
    </submittedName>
</protein>
<evidence type="ECO:0000313" key="3">
    <source>
        <dbReference type="Proteomes" id="UP000054097"/>
    </source>
</evidence>
<feature type="region of interest" description="Disordered" evidence="1">
    <location>
        <begin position="363"/>
        <end position="386"/>
    </location>
</feature>
<accession>A0A0C3B256</accession>
<dbReference type="OrthoDB" id="3264840at2759"/>
<dbReference type="AlphaFoldDB" id="A0A0C3B256"/>
<dbReference type="Proteomes" id="UP000054097">
    <property type="component" value="Unassembled WGS sequence"/>
</dbReference>
<feature type="compositionally biased region" description="Polar residues" evidence="1">
    <location>
        <begin position="375"/>
        <end position="386"/>
    </location>
</feature>
<feature type="region of interest" description="Disordered" evidence="1">
    <location>
        <begin position="214"/>
        <end position="237"/>
    </location>
</feature>
<name>A0A0C3B256_SERVB</name>
<proteinExistence type="predicted"/>
<keyword evidence="3" id="KW-1185">Reference proteome</keyword>
<feature type="region of interest" description="Disordered" evidence="1">
    <location>
        <begin position="154"/>
        <end position="179"/>
    </location>
</feature>